<organism evidence="1 2">
    <name type="scientific">Rotaria socialis</name>
    <dbReference type="NCBI Taxonomy" id="392032"/>
    <lineage>
        <taxon>Eukaryota</taxon>
        <taxon>Metazoa</taxon>
        <taxon>Spiralia</taxon>
        <taxon>Gnathifera</taxon>
        <taxon>Rotifera</taxon>
        <taxon>Eurotatoria</taxon>
        <taxon>Bdelloidea</taxon>
        <taxon>Philodinida</taxon>
        <taxon>Philodinidae</taxon>
        <taxon>Rotaria</taxon>
    </lineage>
</organism>
<reference evidence="1" key="1">
    <citation type="submission" date="2021-02" db="EMBL/GenBank/DDBJ databases">
        <authorList>
            <person name="Nowell W R."/>
        </authorList>
    </citation>
    <scope>NUCLEOTIDE SEQUENCE</scope>
</reference>
<keyword evidence="2" id="KW-1185">Reference proteome</keyword>
<dbReference type="EMBL" id="CAJOBP010030923">
    <property type="protein sequence ID" value="CAF4661490.1"/>
    <property type="molecule type" value="Genomic_DNA"/>
</dbReference>
<protein>
    <submittedName>
        <fullName evidence="1">Uncharacterized protein</fullName>
    </submittedName>
</protein>
<accession>A0A821G4I6</accession>
<comment type="caution">
    <text evidence="1">The sequence shown here is derived from an EMBL/GenBank/DDBJ whole genome shotgun (WGS) entry which is preliminary data.</text>
</comment>
<sequence length="58" mass="7209">MERRQMEERTILVRQIARRLRNISDETDQQQSTLSLFVSIKRRFVTIFYSFMSRYYLT</sequence>
<evidence type="ECO:0000313" key="2">
    <source>
        <dbReference type="Proteomes" id="UP000663873"/>
    </source>
</evidence>
<dbReference type="AlphaFoldDB" id="A0A821G4I6"/>
<feature type="non-terminal residue" evidence="1">
    <location>
        <position position="58"/>
    </location>
</feature>
<proteinExistence type="predicted"/>
<name>A0A821G4I6_9BILA</name>
<evidence type="ECO:0000313" key="1">
    <source>
        <dbReference type="EMBL" id="CAF4661490.1"/>
    </source>
</evidence>
<dbReference type="Proteomes" id="UP000663873">
    <property type="component" value="Unassembled WGS sequence"/>
</dbReference>
<gene>
    <name evidence="1" type="ORF">UJA718_LOCUS34279</name>
</gene>